<dbReference type="PANTHER" id="PTHR43611:SF3">
    <property type="entry name" value="FLAVIN MONONUCLEOTIDE HYDROLASE 1, CHLOROPLATIC"/>
    <property type="match status" value="1"/>
</dbReference>
<dbReference type="InterPro" id="IPR036412">
    <property type="entry name" value="HAD-like_sf"/>
</dbReference>
<dbReference type="NCBIfam" id="TIGR01509">
    <property type="entry name" value="HAD-SF-IA-v3"/>
    <property type="match status" value="1"/>
</dbReference>
<dbReference type="AlphaFoldDB" id="A0A7W7C558"/>
<name>A0A7W7C558_9PSEU</name>
<dbReference type="Proteomes" id="UP000533598">
    <property type="component" value="Unassembled WGS sequence"/>
</dbReference>
<evidence type="ECO:0000313" key="2">
    <source>
        <dbReference type="Proteomes" id="UP000533598"/>
    </source>
</evidence>
<dbReference type="SUPFAM" id="SSF56784">
    <property type="entry name" value="HAD-like"/>
    <property type="match status" value="1"/>
</dbReference>
<dbReference type="PRINTS" id="PR00413">
    <property type="entry name" value="HADHALOGNASE"/>
</dbReference>
<gene>
    <name evidence="1" type="ORF">HNR67_000845</name>
</gene>
<reference evidence="1 2" key="1">
    <citation type="submission" date="2020-08" db="EMBL/GenBank/DDBJ databases">
        <title>Sequencing the genomes of 1000 actinobacteria strains.</title>
        <authorList>
            <person name="Klenk H.-P."/>
        </authorList>
    </citation>
    <scope>NUCLEOTIDE SEQUENCE [LARGE SCALE GENOMIC DNA]</scope>
    <source>
        <strain evidence="1 2">DSM 44230</strain>
    </source>
</reference>
<dbReference type="Pfam" id="PF00702">
    <property type="entry name" value="Hydrolase"/>
    <property type="match status" value="1"/>
</dbReference>
<keyword evidence="1" id="KW-0378">Hydrolase</keyword>
<dbReference type="EMBL" id="JACHMH010000001">
    <property type="protein sequence ID" value="MBB4674727.1"/>
    <property type="molecule type" value="Genomic_DNA"/>
</dbReference>
<evidence type="ECO:0000313" key="1">
    <source>
        <dbReference type="EMBL" id="MBB4674727.1"/>
    </source>
</evidence>
<sequence>MYWVVFDYGEVLSRKTAALPALAQQLGVSVAEFEPAYWAEREAYDRGCPDAQYWRAVGERLGVPVDEETVVALTKADGEGWLVFEPEAEALLDELHASGVPLALLSNAPAAFGRAVEQRDWSAKFRTLIFSGDLHYAKPDPEIWAELVRRLDARPEQCVFFDDRQVNIDGALAAGLDARLWAGAADARAYLAGKLSGSGGSAS</sequence>
<accession>A0A7W7C558</accession>
<comment type="caution">
    <text evidence="1">The sequence shown here is derived from an EMBL/GenBank/DDBJ whole genome shotgun (WGS) entry which is preliminary data.</text>
</comment>
<proteinExistence type="predicted"/>
<dbReference type="InterPro" id="IPR023214">
    <property type="entry name" value="HAD_sf"/>
</dbReference>
<dbReference type="Gene3D" id="3.40.50.1000">
    <property type="entry name" value="HAD superfamily/HAD-like"/>
    <property type="match status" value="1"/>
</dbReference>
<organism evidence="1 2">
    <name type="scientific">Crossiella cryophila</name>
    <dbReference type="NCBI Taxonomy" id="43355"/>
    <lineage>
        <taxon>Bacteria</taxon>
        <taxon>Bacillati</taxon>
        <taxon>Actinomycetota</taxon>
        <taxon>Actinomycetes</taxon>
        <taxon>Pseudonocardiales</taxon>
        <taxon>Pseudonocardiaceae</taxon>
        <taxon>Crossiella</taxon>
    </lineage>
</organism>
<dbReference type="CDD" id="cd02603">
    <property type="entry name" value="HAD_sEH-N_like"/>
    <property type="match status" value="1"/>
</dbReference>
<dbReference type="PANTHER" id="PTHR43611">
    <property type="entry name" value="ALPHA-D-GLUCOSE 1-PHOSPHATE PHOSPHATASE"/>
    <property type="match status" value="1"/>
</dbReference>
<dbReference type="InterPro" id="IPR006439">
    <property type="entry name" value="HAD-SF_hydro_IA"/>
</dbReference>
<dbReference type="GO" id="GO:0016787">
    <property type="term" value="F:hydrolase activity"/>
    <property type="evidence" value="ECO:0007669"/>
    <property type="project" value="UniProtKB-KW"/>
</dbReference>
<keyword evidence="2" id="KW-1185">Reference proteome</keyword>
<protein>
    <submittedName>
        <fullName evidence="1">Putative hydrolase of the HAD superfamily</fullName>
    </submittedName>
</protein>
<dbReference type="RefSeq" id="WP_185000815.1">
    <property type="nucleotide sequence ID" value="NZ_BAAAUI010000024.1"/>
</dbReference>